<keyword evidence="2" id="KW-0812">Transmembrane</keyword>
<evidence type="ECO:0000313" key="3">
    <source>
        <dbReference type="EMBL" id="OLU44033.1"/>
    </source>
</evidence>
<proteinExistence type="predicted"/>
<reference evidence="3 4" key="1">
    <citation type="submission" date="2016-11" db="EMBL/GenBank/DDBJ databases">
        <title>Description of two novel members of the family Erysipelotrichaceae: Ileibacterium lipovorans gen. nov., sp. nov. and Dubosiella newyorkensis, gen. nov., sp. nov.</title>
        <authorList>
            <person name="Cox L.M."/>
            <person name="Sohn J."/>
            <person name="Tyrrell K.L."/>
            <person name="Citron D.M."/>
            <person name="Lawson P.A."/>
            <person name="Patel N.B."/>
            <person name="Iizumi T."/>
            <person name="Perez-Perez G.I."/>
            <person name="Goldstein E.J."/>
            <person name="Blaser M.J."/>
        </authorList>
    </citation>
    <scope>NUCLEOTIDE SEQUENCE [LARGE SCALE GENOMIC DNA]</scope>
    <source>
        <strain evidence="3 4">NYU-BL-K8</strain>
    </source>
</reference>
<evidence type="ECO:0000313" key="4">
    <source>
        <dbReference type="Proteomes" id="UP000186758"/>
    </source>
</evidence>
<comment type="caution">
    <text evidence="3">The sequence shown here is derived from an EMBL/GenBank/DDBJ whole genome shotgun (WGS) entry which is preliminary data.</text>
</comment>
<dbReference type="AlphaFoldDB" id="A0A1Q9YIC5"/>
<gene>
    <name evidence="3" type="ORF">BO223_09595</name>
</gene>
<feature type="transmembrane region" description="Helical" evidence="2">
    <location>
        <begin position="6"/>
        <end position="25"/>
    </location>
</feature>
<evidence type="ECO:0000256" key="2">
    <source>
        <dbReference type="SAM" id="Phobius"/>
    </source>
</evidence>
<feature type="coiled-coil region" evidence="1">
    <location>
        <begin position="36"/>
        <end position="63"/>
    </location>
</feature>
<dbReference type="RefSeq" id="WP_075818741.1">
    <property type="nucleotide sequence ID" value="NZ_MPJZ01000088.1"/>
</dbReference>
<accession>A0A1Q9YIC5</accession>
<keyword evidence="1" id="KW-0175">Coiled coil</keyword>
<sequence>MSQVEATLIWAAGICAAIATIWGLVNKISAALKKPVNDLAELVDSLSKRMDDLENTARKNAQRLGDGDHSFEIQAQMNKHMLHSMSLLLKHCADGNHSGQLQKQAEILDDFIASKAGEL</sequence>
<keyword evidence="2" id="KW-0472">Membrane</keyword>
<dbReference type="Proteomes" id="UP000186758">
    <property type="component" value="Unassembled WGS sequence"/>
</dbReference>
<dbReference type="EMBL" id="MPJZ01000088">
    <property type="protein sequence ID" value="OLU44033.1"/>
    <property type="molecule type" value="Genomic_DNA"/>
</dbReference>
<evidence type="ECO:0000256" key="1">
    <source>
        <dbReference type="SAM" id="Coils"/>
    </source>
</evidence>
<keyword evidence="2" id="KW-1133">Transmembrane helix</keyword>
<name>A0A1Q9YIC5_9FIRM</name>
<organism evidence="3 4">
    <name type="scientific">Faecalibaculum rodentium</name>
    <dbReference type="NCBI Taxonomy" id="1702221"/>
    <lineage>
        <taxon>Bacteria</taxon>
        <taxon>Bacillati</taxon>
        <taxon>Bacillota</taxon>
        <taxon>Erysipelotrichia</taxon>
        <taxon>Erysipelotrichales</taxon>
        <taxon>Erysipelotrichaceae</taxon>
        <taxon>Faecalibaculum</taxon>
    </lineage>
</organism>
<protein>
    <submittedName>
        <fullName evidence="3">Uncharacterized protein</fullName>
    </submittedName>
</protein>
<dbReference type="GeneID" id="82202460"/>